<reference evidence="1" key="2">
    <citation type="journal article" date="2015" name="Fish Shellfish Immunol.">
        <title>Early steps in the European eel (Anguilla anguilla)-Vibrio vulnificus interaction in the gills: Role of the RtxA13 toxin.</title>
        <authorList>
            <person name="Callol A."/>
            <person name="Pajuelo D."/>
            <person name="Ebbesson L."/>
            <person name="Teles M."/>
            <person name="MacKenzie S."/>
            <person name="Amaro C."/>
        </authorList>
    </citation>
    <scope>NUCLEOTIDE SEQUENCE</scope>
</reference>
<name>A0A0E9TSR9_ANGAN</name>
<proteinExistence type="predicted"/>
<organism evidence="1">
    <name type="scientific">Anguilla anguilla</name>
    <name type="common">European freshwater eel</name>
    <name type="synonym">Muraena anguilla</name>
    <dbReference type="NCBI Taxonomy" id="7936"/>
    <lineage>
        <taxon>Eukaryota</taxon>
        <taxon>Metazoa</taxon>
        <taxon>Chordata</taxon>
        <taxon>Craniata</taxon>
        <taxon>Vertebrata</taxon>
        <taxon>Euteleostomi</taxon>
        <taxon>Actinopterygii</taxon>
        <taxon>Neopterygii</taxon>
        <taxon>Teleostei</taxon>
        <taxon>Anguilliformes</taxon>
        <taxon>Anguillidae</taxon>
        <taxon>Anguilla</taxon>
    </lineage>
</organism>
<dbReference type="AlphaFoldDB" id="A0A0E9TSR9"/>
<accession>A0A0E9TSR9</accession>
<evidence type="ECO:0000313" key="1">
    <source>
        <dbReference type="EMBL" id="JAH56517.1"/>
    </source>
</evidence>
<dbReference type="EMBL" id="GBXM01052060">
    <property type="protein sequence ID" value="JAH56517.1"/>
    <property type="molecule type" value="Transcribed_RNA"/>
</dbReference>
<reference evidence="1" key="1">
    <citation type="submission" date="2014-11" db="EMBL/GenBank/DDBJ databases">
        <authorList>
            <person name="Amaro Gonzalez C."/>
        </authorList>
    </citation>
    <scope>NUCLEOTIDE SEQUENCE</scope>
</reference>
<protein>
    <submittedName>
        <fullName evidence="1">Uncharacterized protein</fullName>
    </submittedName>
</protein>
<sequence length="30" mass="3518">MFSGRYGYKIPGCSFYEKKNKIKEIKGLMT</sequence>